<dbReference type="InterPro" id="IPR008928">
    <property type="entry name" value="6-hairpin_glycosidase_sf"/>
</dbReference>
<evidence type="ECO:0000256" key="1">
    <source>
        <dbReference type="SAM" id="MobiDB-lite"/>
    </source>
</evidence>
<dbReference type="RefSeq" id="WP_108995914.1">
    <property type="nucleotide sequence ID" value="NZ_BDQX01000430.1"/>
</dbReference>
<dbReference type="Proteomes" id="UP000245202">
    <property type="component" value="Unassembled WGS sequence"/>
</dbReference>
<feature type="domain" description="SLH" evidence="2">
    <location>
        <begin position="148"/>
        <end position="211"/>
    </location>
</feature>
<dbReference type="PANTHER" id="PTHR43308:SF5">
    <property type="entry name" value="S-LAYER PROTEIN _ PEPTIDOGLYCAN ENDO-BETA-N-ACETYLGLUCOSAMINIDASE"/>
    <property type="match status" value="1"/>
</dbReference>
<sequence>MFSFKRLSRPISLLVIACLLFSYPGLVSAQKSELENHWAQRAMTKWIDKGIIRGDSKQQYKPDQPMTRAELASFIVRILNLKETSNKEFADVSPNAWYASDFSKAHAAGLILGDDSGHARPLDYISREEAAVIYSRVFQLQASDKSPSQKFTDASLIADWSREAVQAMQENGFIKGKGGNKFDPKGRLTRAEAFQIFDNVVDEIISDGGASGDYQKSVIINGNHVVLSNMKIKGNLYVTLGVDAGVVALDGVEVEGNIIINGGGLEGIFIANSQIKGKVIVNKEQMKVVADNSVIHSLDVVKPANIVLNNSKVDDMVIGNKGTGSELHLDKQSKLGQLIAQAPITITGANGITSADIQAGGVVMDNQPGKIMIAPGISVKIAGKNVTAQDLTSHPGSTAPGGGSTNPTNPADQMLSQQLIEEDSPQQRRWMSVPQSRIVVNPFDFHLPDPTTQVHYSNSPILPLNIGFLSPWPTNYKGYTLDKVMGIFDKSNTDQTVDNIWSASFNDPDKWRISEFEYPEDAIVDFDPNYMQLSVKNDATYPWQFLTSESIAIDLDKKPLLQLHTETTGAWAIKIYDLSKGDRGDERVLRVESSADGTETIDIAKMVPDWTGEKDVLLRIFQVGKGSYLKIDTLEIFEIQSTLAEASDYTTTWAPHELTFGADYNSGLQLEGSDFFYDENTVVRTIKANQNGTSNSISLFGQYKGDIQWNESITTLYVSTGTTLQDQQYAISFGQQPSNGIRYFESYADMLIDNGSSQPHGKGYWLMDFELHTLPPGGLSAAFSIGTPADSKVSMIESVRTPFVNNDRDRKFKERLDNWNQYLAKVPKPGKFELEYVDPQGVTFAQIEQEYYKAWVFTASNILAAAPEVGFNYPQIVTGKASLWGHGDQKAAYSASWESLLSIQQYAYIDVELAWDAFKGLMSLVDDDGLMAGESLPSRKAQTALILYNISKDADSLEVIYPALERYLLWRIDHLRWIMPGVDNPDVIDAEFAVSALKDIEFAIEISRILGYTDKIDFWEDRYKELYKTYTTTFWKDGVPYQYYNLVNGEFTPGNPLWTSTGMYITDLDPTLRESLYNRLKANMNPEAPFAGLFIPKHPDVGYLTYGLIDNGLIEDAKMIIETMIRDVTKAHFFAEQYSVPGVPYPQGVRPSSFGATMLVDNVLQRNGYRMDMGKPMFTNLFEADGEVSNILLDGLKLNFKLDASKKKINLSGSWMGGTSAVMDAPDHKPVHLPAITESPLKDQIIGVGEQVKLQLQDGVSYYVASSKKTTAAVELVDNVLTVTGLSAGNAVITVVSSRNGYSDTIRTFDVGVSAATGWQHEEAGLNAWTWDHGKLNVNEAGGKLQLDVLQDHYIETVIEADSVTVQLLKLAVTEASAHWGVSLINESNEEVVVRESSYGTGDYLYDLEALTGWTGQQTFKLRIYASQFGGRVIFDTLKLMSKPEITMQSIADYEVEAYTDTMISLRTTPGLVSYALTSEHPEIANAQMVGNQLKLQALSEGTTTITIQLKREFYGDRSLSFHVNVSIPDVTVADIAPQYVSVDASKRVQVVAVPDNVTVVPVSSDSAIVQANVQDGELSIIGVSEGNATISLTLSKTGYQSATKTFPVTVFAKGLGWQADFTDLQRWNSGYSSNPGGLDVVQLDGGADGVKLTITDQANPTWQPFYTKIKVNVDETPILQIRTSNATKNWTVKIGTSEFGDEQALKGEDGSEGIFNYNLKQYGQMNSWTGEQEFFVKIYLVGGSGASITIDQLRMVSQTYLDNNASAILVGDILPQYVSVDASKRVQVAAVPENVTIVPVSSDSAIVQANVQAGELLISGISEGEANVTLTLSKAGFPSVTKTFPVTVLAEGLGWQADFTDLQQWEYGYSFNPGGIKVEQINGGADGIRLTTTDLANPAWQHFYTKVKVKVNVDETPILQIRTSAAVNNWTVKIENLDIGVDQALKPEDGSAGTFNYKLTTYGPMLGWTGEKEFIIKIFVIGEPGASITINQLRIVSQSFIDGQV</sequence>
<feature type="region of interest" description="Disordered" evidence="1">
    <location>
        <begin position="389"/>
        <end position="411"/>
    </location>
</feature>
<name>A0A2R5EY73_9BACL</name>
<feature type="domain" description="SLH" evidence="2">
    <location>
        <begin position="26"/>
        <end position="89"/>
    </location>
</feature>
<dbReference type="Pfam" id="PF00395">
    <property type="entry name" value="SLH"/>
    <property type="match status" value="3"/>
</dbReference>
<accession>A0A2R5EY73</accession>
<keyword evidence="4" id="KW-1185">Reference proteome</keyword>
<dbReference type="PANTHER" id="PTHR43308">
    <property type="entry name" value="OUTER MEMBRANE PROTEIN ALPHA-RELATED"/>
    <property type="match status" value="1"/>
</dbReference>
<comment type="caution">
    <text evidence="3">The sequence shown here is derived from an EMBL/GenBank/DDBJ whole genome shotgun (WGS) entry which is preliminary data.</text>
</comment>
<dbReference type="GO" id="GO:0005975">
    <property type="term" value="P:carbohydrate metabolic process"/>
    <property type="evidence" value="ECO:0007669"/>
    <property type="project" value="InterPro"/>
</dbReference>
<dbReference type="PROSITE" id="PS51272">
    <property type="entry name" value="SLH"/>
    <property type="match status" value="3"/>
</dbReference>
<gene>
    <name evidence="3" type="ORF">PAT3040_06501</name>
</gene>
<proteinExistence type="predicted"/>
<evidence type="ECO:0000313" key="4">
    <source>
        <dbReference type="Proteomes" id="UP000245202"/>
    </source>
</evidence>
<feature type="domain" description="SLH" evidence="2">
    <location>
        <begin position="90"/>
        <end position="147"/>
    </location>
</feature>
<reference evidence="3 4" key="1">
    <citation type="submission" date="2017-08" db="EMBL/GenBank/DDBJ databases">
        <title>Substantial Increase in Enzyme Production by Combined Drug-Resistance Mutations in Paenibacillus agaridevorans.</title>
        <authorList>
            <person name="Tanaka Y."/>
            <person name="Funane K."/>
            <person name="Hosaka T."/>
            <person name="Shiwa Y."/>
            <person name="Fujita N."/>
            <person name="Miyazaki T."/>
            <person name="Yoshikawa H."/>
            <person name="Murakami K."/>
            <person name="Kasahara K."/>
            <person name="Inaoka T."/>
            <person name="Hiraga Y."/>
            <person name="Ochi K."/>
        </authorList>
    </citation>
    <scope>NUCLEOTIDE SEQUENCE [LARGE SCALE GENOMIC DNA]</scope>
    <source>
        <strain evidence="3 4">T-3040</strain>
    </source>
</reference>
<dbReference type="EMBL" id="BDQX01000430">
    <property type="protein sequence ID" value="GBG11666.1"/>
    <property type="molecule type" value="Genomic_DNA"/>
</dbReference>
<dbReference type="SUPFAM" id="SSF48208">
    <property type="entry name" value="Six-hairpin glycosidases"/>
    <property type="match status" value="1"/>
</dbReference>
<organism evidence="3 4">
    <name type="scientific">Paenibacillus agaridevorans</name>
    <dbReference type="NCBI Taxonomy" id="171404"/>
    <lineage>
        <taxon>Bacteria</taxon>
        <taxon>Bacillati</taxon>
        <taxon>Bacillota</taxon>
        <taxon>Bacilli</taxon>
        <taxon>Bacillales</taxon>
        <taxon>Paenibacillaceae</taxon>
        <taxon>Paenibacillus</taxon>
    </lineage>
</organism>
<dbReference type="Gene3D" id="1.50.10.10">
    <property type="match status" value="1"/>
</dbReference>
<dbReference type="InterPro" id="IPR001119">
    <property type="entry name" value="SLH_dom"/>
</dbReference>
<dbReference type="InterPro" id="IPR012341">
    <property type="entry name" value="6hp_glycosidase-like_sf"/>
</dbReference>
<evidence type="ECO:0000259" key="2">
    <source>
        <dbReference type="PROSITE" id="PS51272"/>
    </source>
</evidence>
<protein>
    <recommendedName>
        <fullName evidence="2">SLH domain-containing protein</fullName>
    </recommendedName>
</protein>
<dbReference type="InterPro" id="IPR051465">
    <property type="entry name" value="Cell_Envelope_Struct_Comp"/>
</dbReference>
<evidence type="ECO:0000313" key="3">
    <source>
        <dbReference type="EMBL" id="GBG11666.1"/>
    </source>
</evidence>